<sequence>MKKFFKFLYKKIVAGGVMGIAFVLCAGAVLAFTEPSSGPSVTEPASADSTGQIEILLGTSQSVSTATSTIFGYLRNVYTDIGGTPSSVAPNASDAGKLVDLIGTTATAVDGKTLFNFLKNINDSLDFPETSSVLSSDTVKNVSGSVSNCSTPGAQSCYATGSYYAATTQTLSAASETVSQGYYAATTLSTVDSDLAASKIKSGTIIFGVTGTFGNGPCCGSSTPSPGTVCSDGTVYAGLSPDGNEKMCVTPADSGSFSWNDGVEDYVVTGYTSTTDGDGNTGGIASKLDSESPHHAVQYCGSLLAYGYNDWYLPAKDELNVIYTNNVAIGGFDKSNSVQYYWSSSELGTFAVWHQRFTDGNQTATYYYKASYLHVRCARKGS</sequence>
<evidence type="ECO:0000313" key="3">
    <source>
        <dbReference type="EMBL" id="OGZ03655.1"/>
    </source>
</evidence>
<reference evidence="3 4" key="1">
    <citation type="journal article" date="2016" name="Nat. Commun.">
        <title>Thousands of microbial genomes shed light on interconnected biogeochemical processes in an aquifer system.</title>
        <authorList>
            <person name="Anantharaman K."/>
            <person name="Brown C.T."/>
            <person name="Hug L.A."/>
            <person name="Sharon I."/>
            <person name="Castelle C.J."/>
            <person name="Probst A.J."/>
            <person name="Thomas B.C."/>
            <person name="Singh A."/>
            <person name="Wilkins M.J."/>
            <person name="Karaoz U."/>
            <person name="Brodie E.L."/>
            <person name="Williams K.H."/>
            <person name="Hubbard S.S."/>
            <person name="Banfield J.F."/>
        </authorList>
    </citation>
    <scope>NUCLEOTIDE SEQUENCE [LARGE SCALE GENOMIC DNA]</scope>
</reference>
<keyword evidence="1" id="KW-1133">Transmembrane helix</keyword>
<evidence type="ECO:0000256" key="1">
    <source>
        <dbReference type="SAM" id="Phobius"/>
    </source>
</evidence>
<evidence type="ECO:0000259" key="2">
    <source>
        <dbReference type="Pfam" id="PF07603"/>
    </source>
</evidence>
<dbReference type="AlphaFoldDB" id="A0A1G2CQJ4"/>
<protein>
    <recommendedName>
        <fullName evidence="2">Lcl C-terminal domain-containing protein</fullName>
    </recommendedName>
</protein>
<feature type="domain" description="Lcl C-terminal" evidence="2">
    <location>
        <begin position="294"/>
        <end position="379"/>
    </location>
</feature>
<proteinExistence type="predicted"/>
<feature type="transmembrane region" description="Helical" evidence="1">
    <location>
        <begin position="12"/>
        <end position="32"/>
    </location>
</feature>
<evidence type="ECO:0000313" key="4">
    <source>
        <dbReference type="Proteomes" id="UP000177587"/>
    </source>
</evidence>
<gene>
    <name evidence="3" type="ORF">A2604_01735</name>
</gene>
<keyword evidence="1" id="KW-0472">Membrane</keyword>
<accession>A0A1G2CQJ4</accession>
<organism evidence="3 4">
    <name type="scientific">Candidatus Liptonbacteria bacterium RIFOXYD1_FULL_36_11</name>
    <dbReference type="NCBI Taxonomy" id="1798656"/>
    <lineage>
        <taxon>Bacteria</taxon>
        <taxon>Candidatus Liptoniibacteriota</taxon>
    </lineage>
</organism>
<keyword evidence="1" id="KW-0812">Transmembrane</keyword>
<dbReference type="Proteomes" id="UP000177587">
    <property type="component" value="Unassembled WGS sequence"/>
</dbReference>
<dbReference type="Pfam" id="PF07603">
    <property type="entry name" value="Lcl_C"/>
    <property type="match status" value="1"/>
</dbReference>
<comment type="caution">
    <text evidence="3">The sequence shown here is derived from an EMBL/GenBank/DDBJ whole genome shotgun (WGS) entry which is preliminary data.</text>
</comment>
<dbReference type="STRING" id="1798656.A2604_01735"/>
<name>A0A1G2CQJ4_9BACT</name>
<dbReference type="InterPro" id="IPR011460">
    <property type="entry name" value="Lcl_C"/>
</dbReference>
<dbReference type="EMBL" id="MHLG01000013">
    <property type="protein sequence ID" value="OGZ03655.1"/>
    <property type="molecule type" value="Genomic_DNA"/>
</dbReference>